<organism evidence="1 2">
    <name type="scientific">Caerostris extrusa</name>
    <name type="common">Bark spider</name>
    <name type="synonym">Caerostris bankana</name>
    <dbReference type="NCBI Taxonomy" id="172846"/>
    <lineage>
        <taxon>Eukaryota</taxon>
        <taxon>Metazoa</taxon>
        <taxon>Ecdysozoa</taxon>
        <taxon>Arthropoda</taxon>
        <taxon>Chelicerata</taxon>
        <taxon>Arachnida</taxon>
        <taxon>Araneae</taxon>
        <taxon>Araneomorphae</taxon>
        <taxon>Entelegynae</taxon>
        <taxon>Araneoidea</taxon>
        <taxon>Araneidae</taxon>
        <taxon>Caerostris</taxon>
    </lineage>
</organism>
<protein>
    <submittedName>
        <fullName evidence="1">Uncharacterized protein</fullName>
    </submittedName>
</protein>
<comment type="caution">
    <text evidence="1">The sequence shown here is derived from an EMBL/GenBank/DDBJ whole genome shotgun (WGS) entry which is preliminary data.</text>
</comment>
<evidence type="ECO:0000313" key="1">
    <source>
        <dbReference type="EMBL" id="GIX68585.1"/>
    </source>
</evidence>
<reference evidence="1 2" key="1">
    <citation type="submission" date="2021-06" db="EMBL/GenBank/DDBJ databases">
        <title>Caerostris extrusa draft genome.</title>
        <authorList>
            <person name="Kono N."/>
            <person name="Arakawa K."/>
        </authorList>
    </citation>
    <scope>NUCLEOTIDE SEQUENCE [LARGE SCALE GENOMIC DNA]</scope>
</reference>
<keyword evidence="2" id="KW-1185">Reference proteome</keyword>
<dbReference type="EMBL" id="BPLR01001977">
    <property type="protein sequence ID" value="GIX68585.1"/>
    <property type="molecule type" value="Genomic_DNA"/>
</dbReference>
<dbReference type="AlphaFoldDB" id="A0AAV4M9M7"/>
<proteinExistence type="predicted"/>
<dbReference type="Proteomes" id="UP001054945">
    <property type="component" value="Unassembled WGS sequence"/>
</dbReference>
<name>A0AAV4M9M7_CAEEX</name>
<evidence type="ECO:0000313" key="2">
    <source>
        <dbReference type="Proteomes" id="UP001054945"/>
    </source>
</evidence>
<sequence length="91" mass="10158">MISEMAPNYSITSRLPPILFLRVRSYKITHFFLLLIIILLTFQPPSSSSKTVISSDLASIHPRESWNGIVLPHLAFLQRAESGFSVADGSQ</sequence>
<accession>A0AAV4M9M7</accession>
<gene>
    <name evidence="1" type="ORF">CEXT_66091</name>
</gene>